<dbReference type="Proteomes" id="UP000762676">
    <property type="component" value="Unassembled WGS sequence"/>
</dbReference>
<name>A0AAV4I8I7_9GAST</name>
<evidence type="ECO:0000313" key="2">
    <source>
        <dbReference type="Proteomes" id="UP000762676"/>
    </source>
</evidence>
<dbReference type="EMBL" id="BMAT01009388">
    <property type="protein sequence ID" value="GFS05426.1"/>
    <property type="molecule type" value="Genomic_DNA"/>
</dbReference>
<evidence type="ECO:0000313" key="1">
    <source>
        <dbReference type="EMBL" id="GFS05426.1"/>
    </source>
</evidence>
<proteinExistence type="predicted"/>
<sequence>MECYRRVLRISWKEHKTNKEVLQAAIVTERLLDQLIKRKLRYAGHVIRWSSGHHWQQALEDRIESRRGRARPKRSWTDDIKQWPHCRPYGYIKRKAK</sequence>
<accession>A0AAV4I8I7</accession>
<dbReference type="AlphaFoldDB" id="A0AAV4I8I7"/>
<gene>
    <name evidence="1" type="ORF">ElyMa_004681200</name>
</gene>
<organism evidence="1 2">
    <name type="scientific">Elysia marginata</name>
    <dbReference type="NCBI Taxonomy" id="1093978"/>
    <lineage>
        <taxon>Eukaryota</taxon>
        <taxon>Metazoa</taxon>
        <taxon>Spiralia</taxon>
        <taxon>Lophotrochozoa</taxon>
        <taxon>Mollusca</taxon>
        <taxon>Gastropoda</taxon>
        <taxon>Heterobranchia</taxon>
        <taxon>Euthyneura</taxon>
        <taxon>Panpulmonata</taxon>
        <taxon>Sacoglossa</taxon>
        <taxon>Placobranchoidea</taxon>
        <taxon>Plakobranchidae</taxon>
        <taxon>Elysia</taxon>
    </lineage>
</organism>
<reference evidence="1 2" key="1">
    <citation type="journal article" date="2021" name="Elife">
        <title>Chloroplast acquisition without the gene transfer in kleptoplastic sea slugs, Plakobranchus ocellatus.</title>
        <authorList>
            <person name="Maeda T."/>
            <person name="Takahashi S."/>
            <person name="Yoshida T."/>
            <person name="Shimamura S."/>
            <person name="Takaki Y."/>
            <person name="Nagai Y."/>
            <person name="Toyoda A."/>
            <person name="Suzuki Y."/>
            <person name="Arimoto A."/>
            <person name="Ishii H."/>
            <person name="Satoh N."/>
            <person name="Nishiyama T."/>
            <person name="Hasebe M."/>
            <person name="Maruyama T."/>
            <person name="Minagawa J."/>
            <person name="Obokata J."/>
            <person name="Shigenobu S."/>
        </authorList>
    </citation>
    <scope>NUCLEOTIDE SEQUENCE [LARGE SCALE GENOMIC DNA]</scope>
</reference>
<comment type="caution">
    <text evidence="1">The sequence shown here is derived from an EMBL/GenBank/DDBJ whole genome shotgun (WGS) entry which is preliminary data.</text>
</comment>
<keyword evidence="2" id="KW-1185">Reference proteome</keyword>
<protein>
    <submittedName>
        <fullName evidence="1">UDP-glucuronosyltransferase 2A1-like</fullName>
    </submittedName>
</protein>